<dbReference type="AlphaFoldDB" id="A0A9X0WCK4"/>
<name>A0A9X0WCK4_9GAMM</name>
<dbReference type="InterPro" id="IPR025669">
    <property type="entry name" value="AAA_dom"/>
</dbReference>
<dbReference type="Gene3D" id="3.40.50.300">
    <property type="entry name" value="P-loop containing nucleotide triphosphate hydrolases"/>
    <property type="match status" value="1"/>
</dbReference>
<dbReference type="Proteomes" id="UP001138768">
    <property type="component" value="Unassembled WGS sequence"/>
</dbReference>
<dbReference type="CDD" id="cd02042">
    <property type="entry name" value="ParAB_family"/>
    <property type="match status" value="1"/>
</dbReference>
<evidence type="ECO:0000313" key="2">
    <source>
        <dbReference type="EMBL" id="MBK1620478.1"/>
    </source>
</evidence>
<dbReference type="InterPro" id="IPR050678">
    <property type="entry name" value="DNA_Partitioning_ATPase"/>
</dbReference>
<keyword evidence="3" id="KW-1185">Reference proteome</keyword>
<dbReference type="SUPFAM" id="SSF52540">
    <property type="entry name" value="P-loop containing nucleoside triphosphate hydrolases"/>
    <property type="match status" value="1"/>
</dbReference>
<sequence length="259" mass="29050">MRDARVKLVTTLAVYSIKGGVGKTTTAVNLAYLAAAEGLRTLVWDLDPQGAASFFFRIKPKVKGGGKALLRDQGALDAAIKGTDFERLDLLPADFSYRHLDLRLGQSDKPRRQLERLLKPLRREYDLLLLDCPPGISTLSENVFAVADALLVPLIPSTLSIRTLEQLDAFLREKMPRRAPQLLPFFSMVDETKALHRTIMQDAPRQDLQILQSPIPEIDEIERMGLHRMPITAYAASEMAVGSYRALWREVKLVLSGEW</sequence>
<dbReference type="InterPro" id="IPR027417">
    <property type="entry name" value="P-loop_NTPase"/>
</dbReference>
<feature type="domain" description="AAA" evidence="1">
    <location>
        <begin position="11"/>
        <end position="172"/>
    </location>
</feature>
<accession>A0A9X0WCK4</accession>
<dbReference type="EMBL" id="NRRY01000040">
    <property type="protein sequence ID" value="MBK1620478.1"/>
    <property type="molecule type" value="Genomic_DNA"/>
</dbReference>
<dbReference type="PANTHER" id="PTHR13696">
    <property type="entry name" value="P-LOOP CONTAINING NUCLEOSIDE TRIPHOSPHATE HYDROLASE"/>
    <property type="match status" value="1"/>
</dbReference>
<organism evidence="2 3">
    <name type="scientific">Lamprobacter modestohalophilus</name>
    <dbReference type="NCBI Taxonomy" id="1064514"/>
    <lineage>
        <taxon>Bacteria</taxon>
        <taxon>Pseudomonadati</taxon>
        <taxon>Pseudomonadota</taxon>
        <taxon>Gammaproteobacteria</taxon>
        <taxon>Chromatiales</taxon>
        <taxon>Chromatiaceae</taxon>
        <taxon>Lamprobacter</taxon>
    </lineage>
</organism>
<proteinExistence type="predicted"/>
<evidence type="ECO:0000313" key="3">
    <source>
        <dbReference type="Proteomes" id="UP001138768"/>
    </source>
</evidence>
<gene>
    <name evidence="2" type="ORF">CKO42_18960</name>
</gene>
<dbReference type="Pfam" id="PF13614">
    <property type="entry name" value="AAA_31"/>
    <property type="match status" value="1"/>
</dbReference>
<dbReference type="PANTHER" id="PTHR13696:SF52">
    <property type="entry name" value="PARA FAMILY PROTEIN CT_582"/>
    <property type="match status" value="1"/>
</dbReference>
<comment type="caution">
    <text evidence="2">The sequence shown here is derived from an EMBL/GenBank/DDBJ whole genome shotgun (WGS) entry which is preliminary data.</text>
</comment>
<protein>
    <submittedName>
        <fullName evidence="2">Cobyrinic acid a,c-diamide synthase</fullName>
    </submittedName>
</protein>
<evidence type="ECO:0000259" key="1">
    <source>
        <dbReference type="Pfam" id="PF13614"/>
    </source>
</evidence>
<reference evidence="2 3" key="1">
    <citation type="journal article" date="2020" name="Microorganisms">
        <title>Osmotic Adaptation and Compatible Solute Biosynthesis of Phototrophic Bacteria as Revealed from Genome Analyses.</title>
        <authorList>
            <person name="Imhoff J.F."/>
            <person name="Rahn T."/>
            <person name="Kunzel S."/>
            <person name="Keller A."/>
            <person name="Neulinger S.C."/>
        </authorList>
    </citation>
    <scope>NUCLEOTIDE SEQUENCE [LARGE SCALE GENOMIC DNA]</scope>
    <source>
        <strain evidence="2 3">DSM 25653</strain>
    </source>
</reference>